<evidence type="ECO:0000256" key="8">
    <source>
        <dbReference type="SAM" id="MobiDB-lite"/>
    </source>
</evidence>
<evidence type="ECO:0000313" key="13">
    <source>
        <dbReference type="Proteomes" id="UP000055019"/>
    </source>
</evidence>
<dbReference type="SUPFAM" id="SSF52172">
    <property type="entry name" value="CheY-like"/>
    <property type="match status" value="3"/>
</dbReference>
<evidence type="ECO:0000256" key="7">
    <source>
        <dbReference type="PROSITE-ProRule" id="PRU00169"/>
    </source>
</evidence>
<dbReference type="CDD" id="cd18161">
    <property type="entry name" value="REC_hyHK_blue-like"/>
    <property type="match status" value="1"/>
</dbReference>
<dbReference type="GO" id="GO:0000155">
    <property type="term" value="F:phosphorelay sensor kinase activity"/>
    <property type="evidence" value="ECO:0007669"/>
    <property type="project" value="InterPro"/>
</dbReference>
<dbReference type="PROSITE" id="PS50110">
    <property type="entry name" value="RESPONSE_REGULATORY"/>
    <property type="match status" value="3"/>
</dbReference>
<accession>A0A158G5X3</accession>
<dbReference type="SMART" id="SM00448">
    <property type="entry name" value="REC"/>
    <property type="match status" value="3"/>
</dbReference>
<dbReference type="InterPro" id="IPR036097">
    <property type="entry name" value="HisK_dim/P_sf"/>
</dbReference>
<dbReference type="SMART" id="SM00387">
    <property type="entry name" value="HATPase_c"/>
    <property type="match status" value="2"/>
</dbReference>
<dbReference type="Pfam" id="PF08447">
    <property type="entry name" value="PAS_3"/>
    <property type="match status" value="1"/>
</dbReference>
<dbReference type="CDD" id="cd17574">
    <property type="entry name" value="REC_OmpR"/>
    <property type="match status" value="1"/>
</dbReference>
<feature type="region of interest" description="Disordered" evidence="8">
    <location>
        <begin position="612"/>
        <end position="642"/>
    </location>
</feature>
<dbReference type="Pfam" id="PF00072">
    <property type="entry name" value="Response_reg"/>
    <property type="match status" value="3"/>
</dbReference>
<dbReference type="SUPFAM" id="SSF47384">
    <property type="entry name" value="Homodimeric domain of signal transducing histidine kinase"/>
    <property type="match status" value="2"/>
</dbReference>
<dbReference type="PANTHER" id="PTHR43547">
    <property type="entry name" value="TWO-COMPONENT HISTIDINE KINASE"/>
    <property type="match status" value="1"/>
</dbReference>
<evidence type="ECO:0000259" key="10">
    <source>
        <dbReference type="PROSITE" id="PS50110"/>
    </source>
</evidence>
<keyword evidence="6 12" id="KW-0418">Kinase</keyword>
<dbReference type="Gene3D" id="3.30.565.10">
    <property type="entry name" value="Histidine kinase-like ATPase, C-terminal domain"/>
    <property type="match status" value="2"/>
</dbReference>
<feature type="modified residue" description="4-aspartylphosphate" evidence="7">
    <location>
        <position position="693"/>
    </location>
</feature>
<comment type="subcellular location">
    <subcellularLocation>
        <location evidence="2">Cell inner membrane</location>
        <topology evidence="2">Multi-pass membrane protein</topology>
    </subcellularLocation>
</comment>
<dbReference type="InterPro" id="IPR000014">
    <property type="entry name" value="PAS"/>
</dbReference>
<evidence type="ECO:0000256" key="1">
    <source>
        <dbReference type="ARBA" id="ARBA00000085"/>
    </source>
</evidence>
<dbReference type="Pfam" id="PF13185">
    <property type="entry name" value="GAF_2"/>
    <property type="match status" value="1"/>
</dbReference>
<dbReference type="InterPro" id="IPR029016">
    <property type="entry name" value="GAF-like_dom_sf"/>
</dbReference>
<gene>
    <name evidence="12" type="ORF">AWB74_01191</name>
</gene>
<dbReference type="SMART" id="SM00065">
    <property type="entry name" value="GAF"/>
    <property type="match status" value="1"/>
</dbReference>
<dbReference type="CDD" id="cd00130">
    <property type="entry name" value="PAS"/>
    <property type="match status" value="1"/>
</dbReference>
<dbReference type="Gene3D" id="3.30.450.40">
    <property type="match status" value="2"/>
</dbReference>
<comment type="caution">
    <text evidence="12">The sequence shown here is derived from an EMBL/GenBank/DDBJ whole genome shotgun (WGS) entry which is preliminary data.</text>
</comment>
<feature type="domain" description="PAS" evidence="11">
    <location>
        <begin position="980"/>
        <end position="1047"/>
    </location>
</feature>
<dbReference type="Pfam" id="PF02518">
    <property type="entry name" value="HATPase_c"/>
    <property type="match status" value="2"/>
</dbReference>
<name>A0A158G5X3_9BURK</name>
<dbReference type="RefSeq" id="WP_061145828.1">
    <property type="nucleotide sequence ID" value="NZ_FCOM02000003.1"/>
</dbReference>
<dbReference type="Gene3D" id="1.10.287.130">
    <property type="match status" value="2"/>
</dbReference>
<dbReference type="NCBIfam" id="TIGR00229">
    <property type="entry name" value="sensory_box"/>
    <property type="match status" value="1"/>
</dbReference>
<evidence type="ECO:0000313" key="12">
    <source>
        <dbReference type="EMBL" id="SAL27261.1"/>
    </source>
</evidence>
<sequence>MKADNLIADTRMSGLDPTFLLGGGEMGALIRGFDWTQTSLGAPAHWPQSLKTAIRIMLTSRQPIWVGWGTDLLFFYNDAYKSIIGGKHPQALGQPTSAVWREIWNEIGPLLDTALTGVEGTYVEQKLLIMERNGFPEETYYTFSYSPIPDDRGGAGGIICANSDDTQRVLGERQLNVLRELAASAADARNWRDACELSMRALEGASRDMPFALLYAAEPGGDTATLVGPCGIAAGHPAAPAILHAAHAHPWPFADVLRDNQARVVTGLDERFAAPLPTGAWGTPPQSAVLLPIAPSGETGRAGVLIAALNPYRLFDESYRAFMNLVAGQIGAAIGYAHAYDEERRRAEALAEIDRAKTTFFSNISHEFRTPLTLMLGPLEELLASPERVSREDLRIVEIMHRNGLRLLKLVNALLDFSRIEAGRIEIHRQPTDLAVFTAELASLFRSAIESAGLRLEIDMPPAPVIADIDRDMWEKIVMNLLSNAFKFTFDGVIHIALHANTDQGIELCVRDTGIGIPEHELARVFERFHRVAGAAGRSVEGSGIGLAMVQELVKLHAGSIRAQSTLGDGACFTVTLPAPRERVSAENGAPHAEASIRARSYVDAAMRWMPDAGAPPELESDEDAPLGVSAADEPTPPDAMPGRVLIVDDNADLRDYMRRMLAAAGHDVSVAADGEAALAMAREVRPEVIVSDVMMPRLDGFALLAALREDEALRETPVVLLSARAGEEARVGGLEAGADDYLTKPFSARELLARVASNLRLARLRHATEQKLRDESRTLEILNRVGTTVAGELELSRAVQVVVDAATELTGAAFGSFFYNVLDDKGGSYTLYTLSGVPKDTFAKFPMPRNTAVFGPTFAGVGIVRSDDITKDPRYGHNAPHHGMPQGHLAVRSYLAAPVLSRTGEVLGGLFFGHPEPGVFNERAERIVTGIASQAAIAIDNARLFQAAQTEIAERTKAQDALRDLNETLERRVADAVADRDRLWELSEDLFYVASFEGALLRVSPSWTSVLGFDSQRLHSHTVMDLVHPDDARAAAAELDSLRASGLPVRYECRLSRAEGGWRWIAWTVSLDPRTRRIHGVGRDVTADRETAEALRHAEEALRMAQKMEAIGKLTGGVAHDFNNLLQVIGGNLQLLAKDVAGQDKPEQRVKNALAGVARGANLASQLLAFGRRQPLAPKVVNLGRFVRGLDDMFRRALGDGIEIETIVSGGLWNTLVDPFQVENALLNLAINARDAMAGHGKLTIEAGNASLDETYAMRNADVSPGQYVMVAVTDTGSGMSPEVQERAFEPFFTTKREGQGTGLGLSMVYGFVKQSGGHVKVYSEQGHGTTVRIYLPRARKEEDLETNVDSGPAKGGRETILVAEDDEEVRATVVELLADLGYRVLRAKDAQSALAIVESGVPIDLLFTDVVMPGPLRSTELARKARERVPGIAVLFTSGYTDNAIVHAGRLDEGIDLLSKPYTHEALARKVRQMLAQRVPAPAVIDRIVPGLAQEDVLSHMRVLFVEDNELVRASTAELLRTFGVDLADAGSFDEAMALLREHRFELLLTDVDLAGRSGVELAIAACRETPGLGVVFVTGYELALSEDERRVLPRAVQLRKPFDPLALIDALSAAVR</sequence>
<dbReference type="CDD" id="cd00082">
    <property type="entry name" value="HisKA"/>
    <property type="match status" value="2"/>
</dbReference>
<dbReference type="FunFam" id="1.10.287.130:FF:000045">
    <property type="entry name" value="Two-component system sensor histidine kinase/response regulator"/>
    <property type="match status" value="1"/>
</dbReference>
<dbReference type="PROSITE" id="PS50109">
    <property type="entry name" value="HIS_KIN"/>
    <property type="match status" value="2"/>
</dbReference>
<dbReference type="InterPro" id="IPR036890">
    <property type="entry name" value="HATPase_C_sf"/>
</dbReference>
<proteinExistence type="predicted"/>
<dbReference type="InterPro" id="IPR003594">
    <property type="entry name" value="HATPase_dom"/>
</dbReference>
<dbReference type="SUPFAM" id="SSF55874">
    <property type="entry name" value="ATPase domain of HSP90 chaperone/DNA topoisomerase II/histidine kinase"/>
    <property type="match status" value="2"/>
</dbReference>
<evidence type="ECO:0000259" key="9">
    <source>
        <dbReference type="PROSITE" id="PS50109"/>
    </source>
</evidence>
<comment type="catalytic activity">
    <reaction evidence="1">
        <text>ATP + protein L-histidine = ADP + protein N-phospho-L-histidine.</text>
        <dbReference type="EC" id="2.7.13.3"/>
    </reaction>
</comment>
<feature type="domain" description="Histidine kinase" evidence="9">
    <location>
        <begin position="1118"/>
        <end position="1341"/>
    </location>
</feature>
<dbReference type="InterPro" id="IPR003018">
    <property type="entry name" value="GAF"/>
</dbReference>
<reference evidence="12" key="1">
    <citation type="submission" date="2016-01" db="EMBL/GenBank/DDBJ databases">
        <authorList>
            <person name="Peeters C."/>
        </authorList>
    </citation>
    <scope>NUCLEOTIDE SEQUENCE [LARGE SCALE GENOMIC DNA]</scope>
    <source>
        <strain evidence="12">LMG 29317</strain>
    </source>
</reference>
<dbReference type="SUPFAM" id="SSF55785">
    <property type="entry name" value="PYP-like sensor domain (PAS domain)"/>
    <property type="match status" value="1"/>
</dbReference>
<dbReference type="Pfam" id="PF00512">
    <property type="entry name" value="HisKA"/>
    <property type="match status" value="1"/>
</dbReference>
<dbReference type="InterPro" id="IPR035965">
    <property type="entry name" value="PAS-like_dom_sf"/>
</dbReference>
<dbReference type="PROSITE" id="PS50112">
    <property type="entry name" value="PAS"/>
    <property type="match status" value="1"/>
</dbReference>
<evidence type="ECO:0000256" key="4">
    <source>
        <dbReference type="ARBA" id="ARBA00022553"/>
    </source>
</evidence>
<dbReference type="Gene3D" id="3.40.50.2300">
    <property type="match status" value="3"/>
</dbReference>
<dbReference type="InterPro" id="IPR005467">
    <property type="entry name" value="His_kinase_dom"/>
</dbReference>
<feature type="domain" description="Response regulatory" evidence="10">
    <location>
        <begin position="1504"/>
        <end position="1618"/>
    </location>
</feature>
<evidence type="ECO:0000259" key="11">
    <source>
        <dbReference type="PROSITE" id="PS50112"/>
    </source>
</evidence>
<feature type="modified residue" description="4-aspartylphosphate" evidence="7">
    <location>
        <position position="1411"/>
    </location>
</feature>
<dbReference type="EMBL" id="FCOM02000003">
    <property type="protein sequence ID" value="SAL27261.1"/>
    <property type="molecule type" value="Genomic_DNA"/>
</dbReference>
<dbReference type="FunFam" id="3.30.565.10:FF:000006">
    <property type="entry name" value="Sensor histidine kinase WalK"/>
    <property type="match status" value="1"/>
</dbReference>
<dbReference type="SMART" id="SM00388">
    <property type="entry name" value="HisKA"/>
    <property type="match status" value="2"/>
</dbReference>
<dbReference type="PANTHER" id="PTHR43547:SF2">
    <property type="entry name" value="HYBRID SIGNAL TRANSDUCTION HISTIDINE KINASE C"/>
    <property type="match status" value="1"/>
</dbReference>
<dbReference type="InterPro" id="IPR001789">
    <property type="entry name" value="Sig_transdc_resp-reg_receiver"/>
</dbReference>
<dbReference type="SUPFAM" id="SSF55781">
    <property type="entry name" value="GAF domain-like"/>
    <property type="match status" value="2"/>
</dbReference>
<dbReference type="InterPro" id="IPR013655">
    <property type="entry name" value="PAS_fold_3"/>
</dbReference>
<dbReference type="OrthoDB" id="5389366at2"/>
<dbReference type="PRINTS" id="PR00344">
    <property type="entry name" value="BCTRLSENSOR"/>
</dbReference>
<feature type="domain" description="Histidine kinase" evidence="9">
    <location>
        <begin position="363"/>
        <end position="581"/>
    </location>
</feature>
<protein>
    <recommendedName>
        <fullName evidence="3">histidine kinase</fullName>
        <ecNumber evidence="3">2.7.13.3</ecNumber>
    </recommendedName>
</protein>
<dbReference type="InterPro" id="IPR004358">
    <property type="entry name" value="Sig_transdc_His_kin-like_C"/>
</dbReference>
<dbReference type="EC" id="2.7.13.3" evidence="3"/>
<evidence type="ECO:0000256" key="6">
    <source>
        <dbReference type="ARBA" id="ARBA00022777"/>
    </source>
</evidence>
<evidence type="ECO:0000256" key="3">
    <source>
        <dbReference type="ARBA" id="ARBA00012438"/>
    </source>
</evidence>
<organism evidence="12 13">
    <name type="scientific">Caballeronia arvi</name>
    <dbReference type="NCBI Taxonomy" id="1777135"/>
    <lineage>
        <taxon>Bacteria</taxon>
        <taxon>Pseudomonadati</taxon>
        <taxon>Pseudomonadota</taxon>
        <taxon>Betaproteobacteria</taxon>
        <taxon>Burkholderiales</taxon>
        <taxon>Burkholderiaceae</taxon>
        <taxon>Caballeronia</taxon>
    </lineage>
</organism>
<feature type="domain" description="Response regulatory" evidence="10">
    <location>
        <begin position="1361"/>
        <end position="1477"/>
    </location>
</feature>
<evidence type="ECO:0000256" key="2">
    <source>
        <dbReference type="ARBA" id="ARBA00004429"/>
    </source>
</evidence>
<dbReference type="Proteomes" id="UP000055019">
    <property type="component" value="Unassembled WGS sequence"/>
</dbReference>
<keyword evidence="13" id="KW-1185">Reference proteome</keyword>
<keyword evidence="4 7" id="KW-0597">Phosphoprotein</keyword>
<evidence type="ECO:0000256" key="5">
    <source>
        <dbReference type="ARBA" id="ARBA00022679"/>
    </source>
</evidence>
<keyword evidence="5" id="KW-0808">Transferase</keyword>
<feature type="modified residue" description="4-aspartylphosphate" evidence="7">
    <location>
        <position position="1553"/>
    </location>
</feature>
<dbReference type="InterPro" id="IPR011006">
    <property type="entry name" value="CheY-like_superfamily"/>
</dbReference>
<dbReference type="GO" id="GO:0005886">
    <property type="term" value="C:plasma membrane"/>
    <property type="evidence" value="ECO:0007669"/>
    <property type="project" value="UniProtKB-SubCell"/>
</dbReference>
<feature type="domain" description="Response regulatory" evidence="10">
    <location>
        <begin position="644"/>
        <end position="760"/>
    </location>
</feature>
<dbReference type="Gene3D" id="3.30.450.20">
    <property type="entry name" value="PAS domain"/>
    <property type="match status" value="2"/>
</dbReference>
<dbReference type="InterPro" id="IPR003661">
    <property type="entry name" value="HisK_dim/P_dom"/>
</dbReference>